<feature type="region of interest" description="Disordered" evidence="1">
    <location>
        <begin position="1"/>
        <end position="25"/>
    </location>
</feature>
<proteinExistence type="predicted"/>
<dbReference type="EMBL" id="JAGTTL010000033">
    <property type="protein sequence ID" value="KAK6296194.1"/>
    <property type="molecule type" value="Genomic_DNA"/>
</dbReference>
<protein>
    <submittedName>
        <fullName evidence="2">Uncharacterized protein</fullName>
    </submittedName>
</protein>
<dbReference type="Proteomes" id="UP001356427">
    <property type="component" value="Unassembled WGS sequence"/>
</dbReference>
<name>A0AAN8Q992_9TELE</name>
<dbReference type="AlphaFoldDB" id="A0AAN8Q992"/>
<organism evidence="2 3">
    <name type="scientific">Coregonus suidteri</name>
    <dbReference type="NCBI Taxonomy" id="861788"/>
    <lineage>
        <taxon>Eukaryota</taxon>
        <taxon>Metazoa</taxon>
        <taxon>Chordata</taxon>
        <taxon>Craniata</taxon>
        <taxon>Vertebrata</taxon>
        <taxon>Euteleostomi</taxon>
        <taxon>Actinopterygii</taxon>
        <taxon>Neopterygii</taxon>
        <taxon>Teleostei</taxon>
        <taxon>Protacanthopterygii</taxon>
        <taxon>Salmoniformes</taxon>
        <taxon>Salmonidae</taxon>
        <taxon>Coregoninae</taxon>
        <taxon>Coregonus</taxon>
    </lineage>
</organism>
<evidence type="ECO:0000313" key="2">
    <source>
        <dbReference type="EMBL" id="KAK6296194.1"/>
    </source>
</evidence>
<gene>
    <name evidence="2" type="ORF">J4Q44_G00339070</name>
</gene>
<accession>A0AAN8Q992</accession>
<evidence type="ECO:0000313" key="3">
    <source>
        <dbReference type="Proteomes" id="UP001356427"/>
    </source>
</evidence>
<reference evidence="2 3" key="1">
    <citation type="submission" date="2021-04" db="EMBL/GenBank/DDBJ databases">
        <authorList>
            <person name="De Guttry C."/>
            <person name="Zahm M."/>
            <person name="Klopp C."/>
            <person name="Cabau C."/>
            <person name="Louis A."/>
            <person name="Berthelot C."/>
            <person name="Parey E."/>
            <person name="Roest Crollius H."/>
            <person name="Montfort J."/>
            <person name="Robinson-Rechavi M."/>
            <person name="Bucao C."/>
            <person name="Bouchez O."/>
            <person name="Gislard M."/>
            <person name="Lluch J."/>
            <person name="Milhes M."/>
            <person name="Lampietro C."/>
            <person name="Lopez Roques C."/>
            <person name="Donnadieu C."/>
            <person name="Braasch I."/>
            <person name="Desvignes T."/>
            <person name="Postlethwait J."/>
            <person name="Bobe J."/>
            <person name="Wedekind C."/>
            <person name="Guiguen Y."/>
        </authorList>
    </citation>
    <scope>NUCLEOTIDE SEQUENCE [LARGE SCALE GENOMIC DNA]</scope>
    <source>
        <strain evidence="2">Cs_M1</strain>
        <tissue evidence="2">Blood</tissue>
    </source>
</reference>
<sequence length="82" mass="9204">MKPTNWSRAVQARQTERAKSAGTETRGSVVAMVKKWINHDDDALISTWSVRFLQNIHRGLVEVMTSPFTCLLPVTMETTSSP</sequence>
<evidence type="ECO:0000256" key="1">
    <source>
        <dbReference type="SAM" id="MobiDB-lite"/>
    </source>
</evidence>
<keyword evidence="3" id="KW-1185">Reference proteome</keyword>
<comment type="caution">
    <text evidence="2">The sequence shown here is derived from an EMBL/GenBank/DDBJ whole genome shotgun (WGS) entry which is preliminary data.</text>
</comment>